<protein>
    <submittedName>
        <fullName evidence="1">Uncharacterized protein</fullName>
    </submittedName>
</protein>
<accession>A0A8X6MAD3</accession>
<evidence type="ECO:0000313" key="2">
    <source>
        <dbReference type="Proteomes" id="UP000887013"/>
    </source>
</evidence>
<gene>
    <name evidence="1" type="ORF">NPIL_434811</name>
</gene>
<evidence type="ECO:0000313" key="1">
    <source>
        <dbReference type="EMBL" id="GFS35759.1"/>
    </source>
</evidence>
<name>A0A8X6MAD3_NEPPI</name>
<dbReference type="EMBL" id="BMAW01042729">
    <property type="protein sequence ID" value="GFS35759.1"/>
    <property type="molecule type" value="Genomic_DNA"/>
</dbReference>
<proteinExistence type="predicted"/>
<keyword evidence="2" id="KW-1185">Reference proteome</keyword>
<dbReference type="Proteomes" id="UP000887013">
    <property type="component" value="Unassembled WGS sequence"/>
</dbReference>
<organism evidence="1 2">
    <name type="scientific">Nephila pilipes</name>
    <name type="common">Giant wood spider</name>
    <name type="synonym">Nephila maculata</name>
    <dbReference type="NCBI Taxonomy" id="299642"/>
    <lineage>
        <taxon>Eukaryota</taxon>
        <taxon>Metazoa</taxon>
        <taxon>Ecdysozoa</taxon>
        <taxon>Arthropoda</taxon>
        <taxon>Chelicerata</taxon>
        <taxon>Arachnida</taxon>
        <taxon>Araneae</taxon>
        <taxon>Araneomorphae</taxon>
        <taxon>Entelegynae</taxon>
        <taxon>Araneoidea</taxon>
        <taxon>Nephilidae</taxon>
        <taxon>Nephila</taxon>
    </lineage>
</organism>
<reference evidence="1" key="1">
    <citation type="submission" date="2020-08" db="EMBL/GenBank/DDBJ databases">
        <title>Multicomponent nature underlies the extraordinary mechanical properties of spider dragline silk.</title>
        <authorList>
            <person name="Kono N."/>
            <person name="Nakamura H."/>
            <person name="Mori M."/>
            <person name="Yoshida Y."/>
            <person name="Ohtoshi R."/>
            <person name="Malay A.D."/>
            <person name="Moran D.A.P."/>
            <person name="Tomita M."/>
            <person name="Numata K."/>
            <person name="Arakawa K."/>
        </authorList>
    </citation>
    <scope>NUCLEOTIDE SEQUENCE</scope>
</reference>
<sequence length="71" mass="7522">MKNIYSSLAATEFGRRTVPVEKIGEGKRGNSAGIDEMISAAEGAYVVVKVRVLVLSGASELISLRLTIKGL</sequence>
<comment type="caution">
    <text evidence="1">The sequence shown here is derived from an EMBL/GenBank/DDBJ whole genome shotgun (WGS) entry which is preliminary data.</text>
</comment>
<dbReference type="AlphaFoldDB" id="A0A8X6MAD3"/>